<accession>A0A4Y7SEI8</accession>
<proteinExistence type="predicted"/>
<evidence type="ECO:0000313" key="2">
    <source>
        <dbReference type="Proteomes" id="UP000298030"/>
    </source>
</evidence>
<dbReference type="Proteomes" id="UP000298030">
    <property type="component" value="Unassembled WGS sequence"/>
</dbReference>
<name>A0A4Y7SEI8_COPMI</name>
<gene>
    <name evidence="1" type="ORF">FA13DRAFT_245682</name>
</gene>
<evidence type="ECO:0000313" key="1">
    <source>
        <dbReference type="EMBL" id="TEB20238.1"/>
    </source>
</evidence>
<protein>
    <submittedName>
        <fullName evidence="1">Uncharacterized protein</fullName>
    </submittedName>
</protein>
<reference evidence="1 2" key="1">
    <citation type="journal article" date="2019" name="Nat. Ecol. Evol.">
        <title>Megaphylogeny resolves global patterns of mushroom evolution.</title>
        <authorList>
            <person name="Varga T."/>
            <person name="Krizsan K."/>
            <person name="Foldi C."/>
            <person name="Dima B."/>
            <person name="Sanchez-Garcia M."/>
            <person name="Sanchez-Ramirez S."/>
            <person name="Szollosi G.J."/>
            <person name="Szarkandi J.G."/>
            <person name="Papp V."/>
            <person name="Albert L."/>
            <person name="Andreopoulos W."/>
            <person name="Angelini C."/>
            <person name="Antonin V."/>
            <person name="Barry K.W."/>
            <person name="Bougher N.L."/>
            <person name="Buchanan P."/>
            <person name="Buyck B."/>
            <person name="Bense V."/>
            <person name="Catcheside P."/>
            <person name="Chovatia M."/>
            <person name="Cooper J."/>
            <person name="Damon W."/>
            <person name="Desjardin D."/>
            <person name="Finy P."/>
            <person name="Geml J."/>
            <person name="Haridas S."/>
            <person name="Hughes K."/>
            <person name="Justo A."/>
            <person name="Karasinski D."/>
            <person name="Kautmanova I."/>
            <person name="Kiss B."/>
            <person name="Kocsube S."/>
            <person name="Kotiranta H."/>
            <person name="LaButti K.M."/>
            <person name="Lechner B.E."/>
            <person name="Liimatainen K."/>
            <person name="Lipzen A."/>
            <person name="Lukacs Z."/>
            <person name="Mihaltcheva S."/>
            <person name="Morgado L.N."/>
            <person name="Niskanen T."/>
            <person name="Noordeloos M.E."/>
            <person name="Ohm R.A."/>
            <person name="Ortiz-Santana B."/>
            <person name="Ovrebo C."/>
            <person name="Racz N."/>
            <person name="Riley R."/>
            <person name="Savchenko A."/>
            <person name="Shiryaev A."/>
            <person name="Soop K."/>
            <person name="Spirin V."/>
            <person name="Szebenyi C."/>
            <person name="Tomsovsky M."/>
            <person name="Tulloss R.E."/>
            <person name="Uehling J."/>
            <person name="Grigoriev I.V."/>
            <person name="Vagvolgyi C."/>
            <person name="Papp T."/>
            <person name="Martin F.M."/>
            <person name="Miettinen O."/>
            <person name="Hibbett D.S."/>
            <person name="Nagy L.G."/>
        </authorList>
    </citation>
    <scope>NUCLEOTIDE SEQUENCE [LARGE SCALE GENOMIC DNA]</scope>
    <source>
        <strain evidence="1 2">FP101781</strain>
    </source>
</reference>
<dbReference type="AlphaFoldDB" id="A0A4Y7SEI8"/>
<organism evidence="1 2">
    <name type="scientific">Coprinellus micaceus</name>
    <name type="common">Glistening ink-cap mushroom</name>
    <name type="synonym">Coprinus micaceus</name>
    <dbReference type="NCBI Taxonomy" id="71717"/>
    <lineage>
        <taxon>Eukaryota</taxon>
        <taxon>Fungi</taxon>
        <taxon>Dikarya</taxon>
        <taxon>Basidiomycota</taxon>
        <taxon>Agaricomycotina</taxon>
        <taxon>Agaricomycetes</taxon>
        <taxon>Agaricomycetidae</taxon>
        <taxon>Agaricales</taxon>
        <taxon>Agaricineae</taxon>
        <taxon>Psathyrellaceae</taxon>
        <taxon>Coprinellus</taxon>
    </lineage>
</organism>
<sequence length="196" mass="22095">MAVQMSERKGAQLSASSSVVEEALGGELGWWWCDSKLGVHTSHQNALAPFLHVPHLQQDRLAFKSTPVEYFQSLKGRAASIRPTKHTYMVNRDGSDTGESRTRLDVNGERGEKRSRLLGKRGLRSSSTGWSSTRCLHHRIGPGLRPLLNNPRPMPTHRTTSRHFCWSRNVRLHSTGTLLSVVERSRIPWRLSPLTL</sequence>
<keyword evidence="2" id="KW-1185">Reference proteome</keyword>
<comment type="caution">
    <text evidence="1">The sequence shown here is derived from an EMBL/GenBank/DDBJ whole genome shotgun (WGS) entry which is preliminary data.</text>
</comment>
<dbReference type="EMBL" id="QPFP01000149">
    <property type="protein sequence ID" value="TEB20238.1"/>
    <property type="molecule type" value="Genomic_DNA"/>
</dbReference>